<dbReference type="OrthoDB" id="47007at2759"/>
<dbReference type="InterPro" id="IPR002347">
    <property type="entry name" value="SDR_fam"/>
</dbReference>
<evidence type="ECO:0000313" key="1">
    <source>
        <dbReference type="EMBL" id="RWS01883.1"/>
    </source>
</evidence>
<dbReference type="EMBL" id="NCKU01008459">
    <property type="protein sequence ID" value="RWS01883.1"/>
    <property type="molecule type" value="Genomic_DNA"/>
</dbReference>
<dbReference type="InterPro" id="IPR036291">
    <property type="entry name" value="NAD(P)-bd_dom_sf"/>
</dbReference>
<reference evidence="1" key="2">
    <citation type="submission" date="2018-11" db="EMBL/GenBank/DDBJ databases">
        <title>Trombidioid mite genomics.</title>
        <authorList>
            <person name="Dong X."/>
        </authorList>
    </citation>
    <scope>NUCLEOTIDE SEQUENCE</scope>
    <source>
        <strain evidence="1">UoL-WK</strain>
    </source>
</reference>
<dbReference type="EMBL" id="NCKU01007917">
    <property type="protein sequence ID" value="RWS02285.1"/>
    <property type="molecule type" value="Genomic_DNA"/>
</dbReference>
<evidence type="ECO:0000313" key="4">
    <source>
        <dbReference type="Proteomes" id="UP000285301"/>
    </source>
</evidence>
<organism evidence="1 4">
    <name type="scientific">Dinothrombium tinctorium</name>
    <dbReference type="NCBI Taxonomy" id="1965070"/>
    <lineage>
        <taxon>Eukaryota</taxon>
        <taxon>Metazoa</taxon>
        <taxon>Ecdysozoa</taxon>
        <taxon>Arthropoda</taxon>
        <taxon>Chelicerata</taxon>
        <taxon>Arachnida</taxon>
        <taxon>Acari</taxon>
        <taxon>Acariformes</taxon>
        <taxon>Trombidiformes</taxon>
        <taxon>Prostigmata</taxon>
        <taxon>Anystina</taxon>
        <taxon>Parasitengona</taxon>
        <taxon>Trombidioidea</taxon>
        <taxon>Trombidiidae</taxon>
        <taxon>Dinothrombium</taxon>
    </lineage>
</organism>
<dbReference type="PANTHER" id="PTHR43975:SF2">
    <property type="entry name" value="EG:BACR7A4.14 PROTEIN-RELATED"/>
    <property type="match status" value="1"/>
</dbReference>
<dbReference type="PRINTS" id="PR00081">
    <property type="entry name" value="GDHRDH"/>
</dbReference>
<keyword evidence="4" id="KW-1185">Reference proteome</keyword>
<proteinExistence type="predicted"/>
<evidence type="ECO:0000313" key="3">
    <source>
        <dbReference type="EMBL" id="RWS02500.1"/>
    </source>
</evidence>
<comment type="caution">
    <text evidence="1">The sequence shown here is derived from an EMBL/GenBank/DDBJ whole genome shotgun (WGS) entry which is preliminary data.</text>
</comment>
<gene>
    <name evidence="3" type="ORF">B4U79_06522</name>
    <name evidence="2" type="ORF">B4U79_07045</name>
    <name evidence="1" type="ORF">B4U79_10955</name>
</gene>
<dbReference type="Proteomes" id="UP000285301">
    <property type="component" value="Unassembled WGS sequence"/>
</dbReference>
<dbReference type="SUPFAM" id="SSF51735">
    <property type="entry name" value="NAD(P)-binding Rossmann-fold domains"/>
    <property type="match status" value="1"/>
</dbReference>
<accession>A0A443QFU0</accession>
<dbReference type="AlphaFoldDB" id="A0A443QFU0"/>
<reference evidence="1 4" key="1">
    <citation type="journal article" date="2018" name="Gigascience">
        <title>Genomes of trombidid mites reveal novel predicted allergens and laterally-transferred genes associated with secondary metabolism.</title>
        <authorList>
            <person name="Dong X."/>
            <person name="Chaisiri K."/>
            <person name="Xia D."/>
            <person name="Armstrong S.D."/>
            <person name="Fang Y."/>
            <person name="Donnelly M.J."/>
            <person name="Kadowaki T."/>
            <person name="McGarry J.W."/>
            <person name="Darby A.C."/>
            <person name="Makepeace B.L."/>
        </authorList>
    </citation>
    <scope>NUCLEOTIDE SEQUENCE [LARGE SCALE GENOMIC DNA]</scope>
    <source>
        <strain evidence="1">UoL-WK</strain>
    </source>
</reference>
<sequence>MSLNLLKDLENKVVIVTGSSSGIGEAIVSLFAQLGSYVVVTGLDEDGVSRVAIKCESLSPNKYKPLSFPGDLTKDGKAEELVLRTIEKFSRIDVVINNLGVNDADILGSIFDADFLRKFRKCIKTDVEVAINLCRLTLPQLIENKGAIINTSAATTARMFICIFSPGFTKTPAYENVGMTPEQIEALRQFSVLDRVGKPEEIANCVAFLASNVSSFVTGIHFYVDGGYLLK</sequence>
<protein>
    <submittedName>
        <fullName evidence="1">Putative oxidoreductase-like protein</fullName>
    </submittedName>
</protein>
<evidence type="ECO:0000313" key="2">
    <source>
        <dbReference type="EMBL" id="RWS02285.1"/>
    </source>
</evidence>
<name>A0A443QFU0_9ACAR</name>
<dbReference type="Pfam" id="PF00106">
    <property type="entry name" value="adh_short"/>
    <property type="match status" value="1"/>
</dbReference>
<dbReference type="Gene3D" id="3.40.50.720">
    <property type="entry name" value="NAD(P)-binding Rossmann-like Domain"/>
    <property type="match status" value="2"/>
</dbReference>
<dbReference type="STRING" id="1965070.A0A443QFU0"/>
<dbReference type="PANTHER" id="PTHR43975">
    <property type="entry name" value="ZGC:101858"/>
    <property type="match status" value="1"/>
</dbReference>
<dbReference type="Pfam" id="PF13561">
    <property type="entry name" value="adh_short_C2"/>
    <property type="match status" value="1"/>
</dbReference>
<dbReference type="EMBL" id="NCKU01007639">
    <property type="protein sequence ID" value="RWS02500.1"/>
    <property type="molecule type" value="Genomic_DNA"/>
</dbReference>